<sequence>MDDSESTAVNAFRYLMTLFPRPVDDINLDLDESNQSERIFEALAIDQCELLTIRRKNKMSKSELIRILKITKIKRTINFYVDLESGFPYENDLLLPPKIQFARGQTHDTIFQLKSNLIAAWNCKLSEVTPNDFIDFVMRWYNSDDISFQMLFLHWREGTGELDLETVLPLDTHEYDEKRRERYVR</sequence>
<keyword evidence="1" id="KW-1185">Reference proteome</keyword>
<dbReference type="Proteomes" id="UP000095282">
    <property type="component" value="Unplaced"/>
</dbReference>
<reference evidence="2" key="1">
    <citation type="submission" date="2016-11" db="UniProtKB">
        <authorList>
            <consortium name="WormBaseParasite"/>
        </authorList>
    </citation>
    <scope>IDENTIFICATION</scope>
</reference>
<accession>A0A1I7U486</accession>
<dbReference type="WBParaSite" id="Csp11.Scaffold629.g14691.t1">
    <property type="protein sequence ID" value="Csp11.Scaffold629.g14691.t1"/>
    <property type="gene ID" value="Csp11.Scaffold629.g14691"/>
</dbReference>
<evidence type="ECO:0000313" key="1">
    <source>
        <dbReference type="Proteomes" id="UP000095282"/>
    </source>
</evidence>
<dbReference type="AlphaFoldDB" id="A0A1I7U486"/>
<organism evidence="1 2">
    <name type="scientific">Caenorhabditis tropicalis</name>
    <dbReference type="NCBI Taxonomy" id="1561998"/>
    <lineage>
        <taxon>Eukaryota</taxon>
        <taxon>Metazoa</taxon>
        <taxon>Ecdysozoa</taxon>
        <taxon>Nematoda</taxon>
        <taxon>Chromadorea</taxon>
        <taxon>Rhabditida</taxon>
        <taxon>Rhabditina</taxon>
        <taxon>Rhabditomorpha</taxon>
        <taxon>Rhabditoidea</taxon>
        <taxon>Rhabditidae</taxon>
        <taxon>Peloderinae</taxon>
        <taxon>Caenorhabditis</taxon>
    </lineage>
</organism>
<name>A0A1I7U486_9PELO</name>
<protein>
    <submittedName>
        <fullName evidence="2">FBA_2 domain-containing protein</fullName>
    </submittedName>
</protein>
<evidence type="ECO:0000313" key="2">
    <source>
        <dbReference type="WBParaSite" id="Csp11.Scaffold629.g14691.t1"/>
    </source>
</evidence>
<proteinExistence type="predicted"/>